<dbReference type="SUPFAM" id="SSF57845">
    <property type="entry name" value="B-box zinc-binding domain"/>
    <property type="match status" value="1"/>
</dbReference>
<proteinExistence type="predicted"/>
<accession>A0A8C2RHL9</accession>
<dbReference type="InterPro" id="IPR013083">
    <property type="entry name" value="Znf_RING/FYVE/PHD"/>
</dbReference>
<dbReference type="Gene3D" id="2.60.120.920">
    <property type="match status" value="1"/>
</dbReference>
<dbReference type="SUPFAM" id="SSF57850">
    <property type="entry name" value="RING/U-box"/>
    <property type="match status" value="1"/>
</dbReference>
<dbReference type="Ensembl" id="ENSCHIT00010040989.1">
    <property type="protein sequence ID" value="ENSCHIP00010029064.1"/>
    <property type="gene ID" value="ENSCHIG00010021361.1"/>
</dbReference>
<sequence length="413" mass="48548">SILTVMRVLDYPASSFHCMQYITCPALYTNVFCMPCLCLYWEEGQRPPHCPVCRETNHQLNLKTNTDLRKLVLLARQKGLYDLPNPAEEICEIHRYTKNFFCKVTKDVRCLLCCMSEQQGAPKHGSIQWTAEEYRQKLLNIMRSVWEKIQENKRNLNRETNKIRTWDVSKKFYFIQHNLGTHDVYSKPIKEIFQQLKESQYNMDMKQKLLRQIYEELKDLCHKPDMELIQKQSVLSCRGESVQLHMPQPVVPQLSSWPIPGLIDWLNQFQVYIALDNERVTRHVPVFEDLRRVQAGPDCPGVNYTPPRSKYFLAWGAESFTSGHKQYWEMLVDSSWDWAVGVCKDSWVRKDDSILDESNRDNFLLVCVKQDDHYQLWTTAPTRPLYIERPLGRVGGLESKSLSFQDLKVDVKN</sequence>
<dbReference type="PANTHER" id="PTHR24103">
    <property type="entry name" value="E3 UBIQUITIN-PROTEIN LIGASE TRIM"/>
    <property type="match status" value="1"/>
</dbReference>
<dbReference type="InterPro" id="IPR013320">
    <property type="entry name" value="ConA-like_dom_sf"/>
</dbReference>
<reference evidence="1" key="1">
    <citation type="submission" date="2019-03" db="EMBL/GenBank/DDBJ databases">
        <title>Genome sequencing and reference-guided assembly of Black Bengal Goat (Capra hircus).</title>
        <authorList>
            <person name="Siddiki A.Z."/>
            <person name="Baten A."/>
            <person name="Billah M."/>
            <person name="Alam M.A.U."/>
            <person name="Shawrob K.S.M."/>
            <person name="Saha S."/>
            <person name="Chowdhury M."/>
            <person name="Rahman A.H."/>
            <person name="Stear M."/>
            <person name="Miah G."/>
            <person name="Das G.B."/>
            <person name="Hossain M.M."/>
            <person name="Kumkum M."/>
            <person name="Islam M.S."/>
            <person name="Mollah A.M."/>
            <person name="Ahsan A."/>
            <person name="Tusar F."/>
            <person name="Khan M.K.I."/>
        </authorList>
    </citation>
    <scope>NUCLEOTIDE SEQUENCE [LARGE SCALE GENOMIC DNA]</scope>
</reference>
<reference evidence="1" key="2">
    <citation type="submission" date="2025-08" db="UniProtKB">
        <authorList>
            <consortium name="Ensembl"/>
        </authorList>
    </citation>
    <scope>IDENTIFICATION</scope>
</reference>
<dbReference type="InterPro" id="IPR050143">
    <property type="entry name" value="TRIM/RBCC"/>
</dbReference>
<dbReference type="Gene3D" id="3.30.40.10">
    <property type="entry name" value="Zinc/RING finger domain, C3HC4 (zinc finger)"/>
    <property type="match status" value="1"/>
</dbReference>
<dbReference type="InterPro" id="IPR043136">
    <property type="entry name" value="B30.2/SPRY_sf"/>
</dbReference>
<evidence type="ECO:0008006" key="2">
    <source>
        <dbReference type="Google" id="ProtNLM"/>
    </source>
</evidence>
<name>A0A8C2RHL9_CAPHI</name>
<protein>
    <recommendedName>
        <fullName evidence="2">B30.2/SPRY domain-containing protein</fullName>
    </recommendedName>
</protein>
<dbReference type="AlphaFoldDB" id="A0A8C2RHL9"/>
<evidence type="ECO:0000313" key="1">
    <source>
        <dbReference type="Ensembl" id="ENSCHIP00010029064.1"/>
    </source>
</evidence>
<dbReference type="SUPFAM" id="SSF49899">
    <property type="entry name" value="Concanavalin A-like lectins/glucanases"/>
    <property type="match status" value="1"/>
</dbReference>
<organism evidence="1">
    <name type="scientific">Capra hircus</name>
    <name type="common">Goat</name>
    <dbReference type="NCBI Taxonomy" id="9925"/>
    <lineage>
        <taxon>Eukaryota</taxon>
        <taxon>Metazoa</taxon>
        <taxon>Chordata</taxon>
        <taxon>Craniata</taxon>
        <taxon>Vertebrata</taxon>
        <taxon>Euteleostomi</taxon>
        <taxon>Mammalia</taxon>
        <taxon>Eutheria</taxon>
        <taxon>Laurasiatheria</taxon>
        <taxon>Artiodactyla</taxon>
        <taxon>Ruminantia</taxon>
        <taxon>Pecora</taxon>
        <taxon>Bovidae</taxon>
        <taxon>Caprinae</taxon>
        <taxon>Capra</taxon>
    </lineage>
</organism>